<name>A0A131YHT3_RHIAP</name>
<evidence type="ECO:0000256" key="2">
    <source>
        <dbReference type="SAM" id="SignalP"/>
    </source>
</evidence>
<protein>
    <submittedName>
        <fullName evidence="3">Mucin</fullName>
    </submittedName>
</protein>
<proteinExistence type="predicted"/>
<sequence length="237" mass="26429">MLKQWSRKFWLVALCAILCATMTAAEDDTGGQTHQENHKEDKDTDPGSQNEGTNNDKDTNQEYKTPAQEVNDTEKTDGSQDTHKDYKTPPQEVNDSEKTDGSQDTHKDYKTPPQEVNDSEKTDGSQDTHKEDNQNERTSEEAEASTHGYTDWDCIHHKGESKNGTHVYKKCALVCDGDQVSVVRNGELCWLNSTIATEELAAPKPIERSGEESAQGICKDQNCVPKEDDTQEVPAPK</sequence>
<feature type="signal peptide" evidence="2">
    <location>
        <begin position="1"/>
        <end position="25"/>
    </location>
</feature>
<evidence type="ECO:0000256" key="1">
    <source>
        <dbReference type="SAM" id="MobiDB-lite"/>
    </source>
</evidence>
<accession>A0A131YHT3</accession>
<feature type="region of interest" description="Disordered" evidence="1">
    <location>
        <begin position="202"/>
        <end position="237"/>
    </location>
</feature>
<dbReference type="EMBL" id="GEDV01010901">
    <property type="protein sequence ID" value="JAP77656.1"/>
    <property type="molecule type" value="Transcribed_RNA"/>
</dbReference>
<keyword evidence="2" id="KW-0732">Signal</keyword>
<reference evidence="3" key="1">
    <citation type="journal article" date="2016" name="Ticks Tick Borne Dis.">
        <title>De novo assembly and annotation of the salivary gland transcriptome of Rhipicephalus appendiculatus male and female ticks during blood feeding.</title>
        <authorList>
            <person name="de Castro M.H."/>
            <person name="de Klerk D."/>
            <person name="Pienaar R."/>
            <person name="Latif A.A."/>
            <person name="Rees D.J."/>
            <person name="Mans B.J."/>
        </authorList>
    </citation>
    <scope>NUCLEOTIDE SEQUENCE</scope>
    <source>
        <tissue evidence="3">Salivary glands</tissue>
    </source>
</reference>
<dbReference type="AlphaFoldDB" id="A0A131YHT3"/>
<feature type="chain" id="PRO_5007285293" evidence="2">
    <location>
        <begin position="26"/>
        <end position="237"/>
    </location>
</feature>
<feature type="compositionally biased region" description="Basic and acidic residues" evidence="1">
    <location>
        <begin position="118"/>
        <end position="140"/>
    </location>
</feature>
<feature type="compositionally biased region" description="Basic and acidic residues" evidence="1">
    <location>
        <begin position="35"/>
        <end position="45"/>
    </location>
</feature>
<feature type="region of interest" description="Disordered" evidence="1">
    <location>
        <begin position="26"/>
        <end position="147"/>
    </location>
</feature>
<feature type="compositionally biased region" description="Basic and acidic residues" evidence="1">
    <location>
        <begin position="95"/>
        <end position="110"/>
    </location>
</feature>
<feature type="compositionally biased region" description="Basic and acidic residues" evidence="1">
    <location>
        <begin position="72"/>
        <end position="87"/>
    </location>
</feature>
<evidence type="ECO:0000313" key="3">
    <source>
        <dbReference type="EMBL" id="JAP77656.1"/>
    </source>
</evidence>
<organism evidence="3">
    <name type="scientific">Rhipicephalus appendiculatus</name>
    <name type="common">Brown ear tick</name>
    <dbReference type="NCBI Taxonomy" id="34631"/>
    <lineage>
        <taxon>Eukaryota</taxon>
        <taxon>Metazoa</taxon>
        <taxon>Ecdysozoa</taxon>
        <taxon>Arthropoda</taxon>
        <taxon>Chelicerata</taxon>
        <taxon>Arachnida</taxon>
        <taxon>Acari</taxon>
        <taxon>Parasitiformes</taxon>
        <taxon>Ixodida</taxon>
        <taxon>Ixodoidea</taxon>
        <taxon>Ixodidae</taxon>
        <taxon>Rhipicephalinae</taxon>
        <taxon>Rhipicephalus</taxon>
        <taxon>Rhipicephalus</taxon>
    </lineage>
</organism>